<name>A0ABZ0ZSB9_9ACTN</name>
<protein>
    <submittedName>
        <fullName evidence="2">Uncharacterized protein</fullName>
    </submittedName>
</protein>
<organism evidence="2 3">
    <name type="scientific">Nocardioides bizhenqiangii</name>
    <dbReference type="NCBI Taxonomy" id="3095076"/>
    <lineage>
        <taxon>Bacteria</taxon>
        <taxon>Bacillati</taxon>
        <taxon>Actinomycetota</taxon>
        <taxon>Actinomycetes</taxon>
        <taxon>Propionibacteriales</taxon>
        <taxon>Nocardioidaceae</taxon>
        <taxon>Nocardioides</taxon>
    </lineage>
</organism>
<gene>
    <name evidence="2" type="ORF">SHK19_21605</name>
</gene>
<keyword evidence="3" id="KW-1185">Reference proteome</keyword>
<evidence type="ECO:0000256" key="1">
    <source>
        <dbReference type="SAM" id="MobiDB-lite"/>
    </source>
</evidence>
<proteinExistence type="predicted"/>
<feature type="compositionally biased region" description="Basic and acidic residues" evidence="1">
    <location>
        <begin position="60"/>
        <end position="69"/>
    </location>
</feature>
<dbReference type="EMBL" id="CP141059">
    <property type="protein sequence ID" value="WQQ26537.1"/>
    <property type="molecule type" value="Genomic_DNA"/>
</dbReference>
<evidence type="ECO:0000313" key="2">
    <source>
        <dbReference type="EMBL" id="WQQ26537.1"/>
    </source>
</evidence>
<reference evidence="3" key="1">
    <citation type="submission" date="2023-12" db="EMBL/GenBank/DDBJ databases">
        <title>Novel species in genus Nocardioides.</title>
        <authorList>
            <person name="Zhou H."/>
        </authorList>
    </citation>
    <scope>NUCLEOTIDE SEQUENCE [LARGE SCALE GENOMIC DNA]</scope>
    <source>
        <strain evidence="3">HM61</strain>
    </source>
</reference>
<dbReference type="Proteomes" id="UP001327225">
    <property type="component" value="Chromosome"/>
</dbReference>
<feature type="compositionally biased region" description="Low complexity" evidence="1">
    <location>
        <begin position="35"/>
        <end position="48"/>
    </location>
</feature>
<dbReference type="RefSeq" id="WP_322454330.1">
    <property type="nucleotide sequence ID" value="NZ_CP141059.1"/>
</dbReference>
<sequence length="69" mass="7293">MTNRSDEPRESGSEADIVEQTQELDGAGSVSDGPDVSSAEADVADALDQGAILDADEDDYPHQAEQTDR</sequence>
<accession>A0ABZ0ZSB9</accession>
<feature type="compositionally biased region" description="Basic and acidic residues" evidence="1">
    <location>
        <begin position="1"/>
        <end position="12"/>
    </location>
</feature>
<feature type="region of interest" description="Disordered" evidence="1">
    <location>
        <begin position="1"/>
        <end position="69"/>
    </location>
</feature>
<evidence type="ECO:0000313" key="3">
    <source>
        <dbReference type="Proteomes" id="UP001327225"/>
    </source>
</evidence>